<keyword evidence="1" id="KW-0812">Transmembrane</keyword>
<feature type="transmembrane region" description="Helical" evidence="1">
    <location>
        <begin position="512"/>
        <end position="530"/>
    </location>
</feature>
<comment type="caution">
    <text evidence="3">The sequence shown here is derived from an EMBL/GenBank/DDBJ whole genome shotgun (WGS) entry which is preliminary data.</text>
</comment>
<dbReference type="Proteomes" id="UP000193920">
    <property type="component" value="Unassembled WGS sequence"/>
</dbReference>
<evidence type="ECO:0000256" key="1">
    <source>
        <dbReference type="SAM" id="Phobius"/>
    </source>
</evidence>
<evidence type="ECO:0000313" key="3">
    <source>
        <dbReference type="EMBL" id="ORY78721.1"/>
    </source>
</evidence>
<evidence type="ECO:0000256" key="2">
    <source>
        <dbReference type="SAM" id="SignalP"/>
    </source>
</evidence>
<keyword evidence="2" id="KW-0732">Signal</keyword>
<proteinExistence type="predicted"/>
<name>A0A1Y2F4C6_9FUNG</name>
<protein>
    <recommendedName>
        <fullName evidence="5">Sequence orphan</fullName>
    </recommendedName>
</protein>
<sequence length="531" mass="61413">MKFFIRARVLLSWLFFSVFMISKVYNQSILGFKPLDVAHDYNGNCSNLNNIKNYHIINFNASVKNDETAGMNINQSKVPLEQPFEVEYQCLSDEIYCNRIKTSFEKIPGYFTRALDIYTPIKIRLNIFSFSNSQTRNTNDALAITSPPPYLVLKDSINGWPFSYPLTLIKQLNTNVEIQYSPGEDDCDIEIDINTDQMGNYEYFTGMLAHEILHGMGIYYLIQPLSSMLPDFGVSTDIVVPPLDVTKNENPQQGDEFEIKYFLPPSIYEKNFVDLKKIIKYDGNPSENYHFFNEDYYRIIKDVLVSCNIHHPIQTEIENQCLQQLNTDINNWKGYPVAHNFYQASISQNSVGFLTQEGEIIKLQTYENEYTGDFFHISTPYDCESKVKCTIEEKTDQHKLPYGPDFVMYSKYYLLDLTAEEKIALCSPNNNYGLLGDGIVHMLTTMGWTEKGHPPNDKLYYVIMEDELKTLNLVDSIYPSNDHINITNGNNINVESIHLPSSSSSNFILQNFLWTFLSIQIFFTFFVFLIY</sequence>
<dbReference type="OrthoDB" id="2144850at2759"/>
<keyword evidence="1" id="KW-0472">Membrane</keyword>
<gene>
    <name evidence="3" type="ORF">LY90DRAFT_664898</name>
</gene>
<accession>A0A1Y2F4C6</accession>
<feature type="signal peptide" evidence="2">
    <location>
        <begin position="1"/>
        <end position="26"/>
    </location>
</feature>
<dbReference type="EMBL" id="MCOG01000016">
    <property type="protein sequence ID" value="ORY78721.1"/>
    <property type="molecule type" value="Genomic_DNA"/>
</dbReference>
<keyword evidence="1" id="KW-1133">Transmembrane helix</keyword>
<organism evidence="3 4">
    <name type="scientific">Neocallimastix californiae</name>
    <dbReference type="NCBI Taxonomy" id="1754190"/>
    <lineage>
        <taxon>Eukaryota</taxon>
        <taxon>Fungi</taxon>
        <taxon>Fungi incertae sedis</taxon>
        <taxon>Chytridiomycota</taxon>
        <taxon>Chytridiomycota incertae sedis</taxon>
        <taxon>Neocallimastigomycetes</taxon>
        <taxon>Neocallimastigales</taxon>
        <taxon>Neocallimastigaceae</taxon>
        <taxon>Neocallimastix</taxon>
    </lineage>
</organism>
<evidence type="ECO:0000313" key="4">
    <source>
        <dbReference type="Proteomes" id="UP000193920"/>
    </source>
</evidence>
<evidence type="ECO:0008006" key="5">
    <source>
        <dbReference type="Google" id="ProtNLM"/>
    </source>
</evidence>
<keyword evidence="4" id="KW-1185">Reference proteome</keyword>
<dbReference type="AlphaFoldDB" id="A0A1Y2F4C6"/>
<reference evidence="3 4" key="1">
    <citation type="submission" date="2016-08" db="EMBL/GenBank/DDBJ databases">
        <title>A Parts List for Fungal Cellulosomes Revealed by Comparative Genomics.</title>
        <authorList>
            <consortium name="DOE Joint Genome Institute"/>
            <person name="Haitjema C.H."/>
            <person name="Gilmore S.P."/>
            <person name="Henske J.K."/>
            <person name="Solomon K.V."/>
            <person name="De Groot R."/>
            <person name="Kuo A."/>
            <person name="Mondo S.J."/>
            <person name="Salamov A.A."/>
            <person name="Labutti K."/>
            <person name="Zhao Z."/>
            <person name="Chiniquy J."/>
            <person name="Barry K."/>
            <person name="Brewer H.M."/>
            <person name="Purvine S.O."/>
            <person name="Wright A.T."/>
            <person name="Boxma B."/>
            <person name="Van Alen T."/>
            <person name="Hackstein J.H."/>
            <person name="Baker S.E."/>
            <person name="Grigoriev I.V."/>
            <person name="O'Malley M.A."/>
        </authorList>
    </citation>
    <scope>NUCLEOTIDE SEQUENCE [LARGE SCALE GENOMIC DNA]</scope>
    <source>
        <strain evidence="3 4">G1</strain>
    </source>
</reference>
<feature type="chain" id="PRO_5012124156" description="Sequence orphan" evidence="2">
    <location>
        <begin position="27"/>
        <end position="531"/>
    </location>
</feature>